<evidence type="ECO:0000259" key="3">
    <source>
        <dbReference type="Pfam" id="PF17747"/>
    </source>
</evidence>
<dbReference type="InterPro" id="IPR040458">
    <property type="entry name" value="Vid27"/>
</dbReference>
<feature type="region of interest" description="Disordered" evidence="1">
    <location>
        <begin position="409"/>
        <end position="441"/>
    </location>
</feature>
<evidence type="ECO:0000256" key="1">
    <source>
        <dbReference type="SAM" id="MobiDB-lite"/>
    </source>
</evidence>
<feature type="region of interest" description="Disordered" evidence="1">
    <location>
        <begin position="190"/>
        <end position="235"/>
    </location>
</feature>
<dbReference type="Pfam" id="PF08553">
    <property type="entry name" value="VID27"/>
    <property type="match status" value="1"/>
</dbReference>
<evidence type="ECO:0008006" key="6">
    <source>
        <dbReference type="Google" id="ProtNLM"/>
    </source>
</evidence>
<organism evidence="4 5">
    <name type="scientific">Naegleria lovaniensis</name>
    <name type="common">Amoeba</name>
    <dbReference type="NCBI Taxonomy" id="51637"/>
    <lineage>
        <taxon>Eukaryota</taxon>
        <taxon>Discoba</taxon>
        <taxon>Heterolobosea</taxon>
        <taxon>Tetramitia</taxon>
        <taxon>Eutetramitia</taxon>
        <taxon>Vahlkampfiidae</taxon>
        <taxon>Naegleria</taxon>
    </lineage>
</organism>
<feature type="domain" description="Vid27 PH-like" evidence="3">
    <location>
        <begin position="250"/>
        <end position="358"/>
    </location>
</feature>
<keyword evidence="5" id="KW-1185">Reference proteome</keyword>
<dbReference type="GeneID" id="68096333"/>
<accession>A0AA88H661</accession>
<evidence type="ECO:0000313" key="4">
    <source>
        <dbReference type="EMBL" id="KAG2394114.1"/>
    </source>
</evidence>
<sequence>MFSYVASWFGGGKKSSSSSGYNDSIRVHGSLIEFYKKPSSGSQQKPKVVLMHAELSIDKNDRKGYDTMMVIKNEELEKDVRSFLLEESMMFSYVVEEHDDDEEEPVIAFSWTDVTDKNKIWVFRFSEDKEAQTLSKCLSRLVYECVFENSYERDFEGTEDDEEELKALTGETTLPFKVETLEMIKTSTAPLSRPSVGGVSSSGSSPQKPTAASSSTPVQNTKIYPSFKKGDTQSRKKEYEEKNNCLLSELCSAKCDLYLLNESTHIYECKQLAVIATVYMVEDEEGNSNFEYILDISHGDEQLISQNISSEMNLQCYNEFHSITWNFLNPFSSWSLIFYDKDEEAEFKTCMNRCIYESNTCSQFDKLAIDDQEMLVKASTIDQAIDEQSKYLKDLDYEDEDYVDFISDSEGESEQYEEEEDSDEDDLPAQVKKGPTPKYSNTLMIDNPQRERTFVVRGTDIGVFKRDDDTDQPIFDTQIKNVSTPEGELFIPYKAMLHNQDRDLLFLHKDQEEHCGKVYRMDLTRGEVVETWNSYQDLVPIDEIRPTEKFGDQLPTAVFGALNQNTMFAMDPRIFGSDKVVGNINAITSKSNPQFSCFATTRDGRLVVGSSKGEIRLYSGIPNLDKTGKKGTHPKTAKTLLPGFGDPIIGIDVTANGEWVVATCKNYLMVIKTTMPDSDSTGFTERMGKKKPIPRIIQLLPEDVKTVGGKVSFKPAKFNTGCDGELWIVTSTGPFLITWNFKRITQNSLFDYTMKKIYNNENVVMSEFKNVKINEEGRHAPIIVTTPNDVLLEKKKKTKDLPYKKRTTQYKKN</sequence>
<dbReference type="PANTHER" id="PTHR31913">
    <property type="entry name" value="VACUOLAR IMPORT AND DEGRADATION PROTEIN 27"/>
    <property type="match status" value="1"/>
</dbReference>
<evidence type="ECO:0000259" key="2">
    <source>
        <dbReference type="Pfam" id="PF08553"/>
    </source>
</evidence>
<dbReference type="AlphaFoldDB" id="A0AA88H661"/>
<evidence type="ECO:0000313" key="5">
    <source>
        <dbReference type="Proteomes" id="UP000816034"/>
    </source>
</evidence>
<dbReference type="PANTHER" id="PTHR31913:SF0">
    <property type="entry name" value="VACUOLAR IMPORT AND DEGRADATION PROTEIN 27"/>
    <property type="match status" value="1"/>
</dbReference>
<dbReference type="Proteomes" id="UP000816034">
    <property type="component" value="Unassembled WGS sequence"/>
</dbReference>
<gene>
    <name evidence="4" type="ORF">C9374_003878</name>
</gene>
<dbReference type="GO" id="GO:0005737">
    <property type="term" value="C:cytoplasm"/>
    <property type="evidence" value="ECO:0007669"/>
    <property type="project" value="TreeGrafter"/>
</dbReference>
<proteinExistence type="predicted"/>
<comment type="caution">
    <text evidence="4">The sequence shown here is derived from an EMBL/GenBank/DDBJ whole genome shotgun (WGS) entry which is preliminary data.</text>
</comment>
<dbReference type="GO" id="GO:0005634">
    <property type="term" value="C:nucleus"/>
    <property type="evidence" value="ECO:0007669"/>
    <property type="project" value="TreeGrafter"/>
</dbReference>
<dbReference type="Pfam" id="PF17747">
    <property type="entry name" value="VID27_PH"/>
    <property type="match status" value="1"/>
</dbReference>
<reference evidence="4 5" key="1">
    <citation type="journal article" date="2018" name="BMC Genomics">
        <title>The genome of Naegleria lovaniensis, the basis for a comparative approach to unravel pathogenicity factors of the human pathogenic amoeba N. fowleri.</title>
        <authorList>
            <person name="Liechti N."/>
            <person name="Schurch N."/>
            <person name="Bruggmann R."/>
            <person name="Wittwer M."/>
        </authorList>
    </citation>
    <scope>NUCLEOTIDE SEQUENCE [LARGE SCALE GENOMIC DNA]</scope>
    <source>
        <strain evidence="4 5">ATCC 30569</strain>
    </source>
</reference>
<dbReference type="InterPro" id="IPR040768">
    <property type="entry name" value="Vid27_PH"/>
</dbReference>
<feature type="compositionally biased region" description="Polar residues" evidence="1">
    <location>
        <begin position="206"/>
        <end position="223"/>
    </location>
</feature>
<protein>
    <recommendedName>
        <fullName evidence="6">VID27 cytoplasmic protein</fullName>
    </recommendedName>
</protein>
<dbReference type="InterPro" id="IPR013863">
    <property type="entry name" value="VID27_C"/>
</dbReference>
<feature type="compositionally biased region" description="Acidic residues" evidence="1">
    <location>
        <begin position="409"/>
        <end position="427"/>
    </location>
</feature>
<feature type="compositionally biased region" description="Low complexity" evidence="1">
    <location>
        <begin position="195"/>
        <end position="205"/>
    </location>
</feature>
<name>A0AA88H661_NAELO</name>
<feature type="domain" description="Vacuolar import/degradation Vid27 C-terminal" evidence="2">
    <location>
        <begin position="449"/>
        <end position="800"/>
    </location>
</feature>
<dbReference type="EMBL" id="PYSW02000001">
    <property type="protein sequence ID" value="KAG2394114.1"/>
    <property type="molecule type" value="Genomic_DNA"/>
</dbReference>
<dbReference type="RefSeq" id="XP_044556008.1">
    <property type="nucleotide sequence ID" value="XM_044693454.1"/>
</dbReference>
<dbReference type="SUPFAM" id="SSF101908">
    <property type="entry name" value="Putative isomerase YbhE"/>
    <property type="match status" value="1"/>
</dbReference>